<feature type="region of interest" description="Disordered" evidence="2">
    <location>
        <begin position="92"/>
        <end position="170"/>
    </location>
</feature>
<protein>
    <submittedName>
        <fullName evidence="4">ComF family protein</fullName>
    </submittedName>
</protein>
<dbReference type="InterPro" id="IPR051910">
    <property type="entry name" value="ComF/GntX_DNA_util-trans"/>
</dbReference>
<evidence type="ECO:0000313" key="5">
    <source>
        <dbReference type="Proteomes" id="UP001596972"/>
    </source>
</evidence>
<evidence type="ECO:0000313" key="4">
    <source>
        <dbReference type="EMBL" id="MFD0903355.1"/>
    </source>
</evidence>
<reference evidence="5" key="1">
    <citation type="journal article" date="2019" name="Int. J. Syst. Evol. Microbiol.">
        <title>The Global Catalogue of Microorganisms (GCM) 10K type strain sequencing project: providing services to taxonomists for standard genome sequencing and annotation.</title>
        <authorList>
            <consortium name="The Broad Institute Genomics Platform"/>
            <consortium name="The Broad Institute Genome Sequencing Center for Infectious Disease"/>
            <person name="Wu L."/>
            <person name="Ma J."/>
        </authorList>
    </citation>
    <scope>NUCLEOTIDE SEQUENCE [LARGE SCALE GENOMIC DNA]</scope>
    <source>
        <strain evidence="5">JCM 31202</strain>
    </source>
</reference>
<gene>
    <name evidence="4" type="ORF">ACFQ11_23385</name>
</gene>
<dbReference type="EMBL" id="JBHTJA010000053">
    <property type="protein sequence ID" value="MFD0903355.1"/>
    <property type="molecule type" value="Genomic_DNA"/>
</dbReference>
<organism evidence="4 5">
    <name type="scientific">Actinomadura sediminis</name>
    <dbReference type="NCBI Taxonomy" id="1038904"/>
    <lineage>
        <taxon>Bacteria</taxon>
        <taxon>Bacillati</taxon>
        <taxon>Actinomycetota</taxon>
        <taxon>Actinomycetes</taxon>
        <taxon>Streptosporangiales</taxon>
        <taxon>Thermomonosporaceae</taxon>
        <taxon>Actinomadura</taxon>
    </lineage>
</organism>
<dbReference type="InterPro" id="IPR000836">
    <property type="entry name" value="PRTase_dom"/>
</dbReference>
<accession>A0ABW3EU12</accession>
<comment type="caution">
    <text evidence="4">The sequence shown here is derived from an EMBL/GenBank/DDBJ whole genome shotgun (WGS) entry which is preliminary data.</text>
</comment>
<dbReference type="SUPFAM" id="SSF53271">
    <property type="entry name" value="PRTase-like"/>
    <property type="match status" value="1"/>
</dbReference>
<sequence length="305" mass="31710">MNLLTAILDLVLPENCAGCGRPSVLLCPVCALPLQAPAVRGPALAGVPRPCTVAHYQGPVKAVLSAYKEHGRARLAAPLGEALATAIRAALQAPRKPTRPHNGPSLTTQPNQPPPRTTPPPPKPPAADAAPPEPDAHRREPGTRASEAAVDGPDARGARAPPSVVGGARRRSAEVAGVADMGEVWVVWVPSGRAARRRRGRDVTGEVVRVAVRRLRAEGIAVTAVDALRQRRRVADQAGLTAARRAANLRGAIEVRAPVAGRRVVLVDDVVTTGASLTEAARALRAAGAEVVGTATVAMTPRRWG</sequence>
<feature type="compositionally biased region" description="Pro residues" evidence="2">
    <location>
        <begin position="111"/>
        <end position="125"/>
    </location>
</feature>
<dbReference type="Pfam" id="PF00156">
    <property type="entry name" value="Pribosyltran"/>
    <property type="match status" value="1"/>
</dbReference>
<dbReference type="PANTHER" id="PTHR47505">
    <property type="entry name" value="DNA UTILIZATION PROTEIN YHGH"/>
    <property type="match status" value="1"/>
</dbReference>
<evidence type="ECO:0000256" key="1">
    <source>
        <dbReference type="ARBA" id="ARBA00008007"/>
    </source>
</evidence>
<name>A0ABW3EU12_9ACTN</name>
<dbReference type="Gene3D" id="3.40.50.2020">
    <property type="match status" value="1"/>
</dbReference>
<keyword evidence="5" id="KW-1185">Reference proteome</keyword>
<proteinExistence type="inferred from homology"/>
<dbReference type="InterPro" id="IPR029057">
    <property type="entry name" value="PRTase-like"/>
</dbReference>
<dbReference type="PANTHER" id="PTHR47505:SF1">
    <property type="entry name" value="DNA UTILIZATION PROTEIN YHGH"/>
    <property type="match status" value="1"/>
</dbReference>
<dbReference type="Proteomes" id="UP001596972">
    <property type="component" value="Unassembled WGS sequence"/>
</dbReference>
<evidence type="ECO:0000256" key="2">
    <source>
        <dbReference type="SAM" id="MobiDB-lite"/>
    </source>
</evidence>
<dbReference type="RefSeq" id="WP_378302075.1">
    <property type="nucleotide sequence ID" value="NZ_JBHTJA010000053.1"/>
</dbReference>
<comment type="similarity">
    <text evidence="1">Belongs to the ComF/GntX family.</text>
</comment>
<feature type="domain" description="Phosphoribosyltransferase" evidence="3">
    <location>
        <begin position="254"/>
        <end position="303"/>
    </location>
</feature>
<evidence type="ECO:0000259" key="3">
    <source>
        <dbReference type="Pfam" id="PF00156"/>
    </source>
</evidence>